<reference evidence="2 3" key="1">
    <citation type="journal article" date="2019" name="Sci. Rep.">
        <title>Orb-weaving spider Araneus ventricosus genome elucidates the spidroin gene catalogue.</title>
        <authorList>
            <person name="Kono N."/>
            <person name="Nakamura H."/>
            <person name="Ohtoshi R."/>
            <person name="Moran D.A.P."/>
            <person name="Shinohara A."/>
            <person name="Yoshida Y."/>
            <person name="Fujiwara M."/>
            <person name="Mori M."/>
            <person name="Tomita M."/>
            <person name="Arakawa K."/>
        </authorList>
    </citation>
    <scope>NUCLEOTIDE SEQUENCE [LARGE SCALE GENOMIC DNA]</scope>
</reference>
<dbReference type="EMBL" id="BGPR01005511">
    <property type="protein sequence ID" value="GBN10855.1"/>
    <property type="molecule type" value="Genomic_DNA"/>
</dbReference>
<dbReference type="Gene3D" id="3.30.420.10">
    <property type="entry name" value="Ribonuclease H-like superfamily/Ribonuclease H"/>
    <property type="match status" value="1"/>
</dbReference>
<dbReference type="InterPro" id="IPR036397">
    <property type="entry name" value="RNaseH_sf"/>
</dbReference>
<dbReference type="AlphaFoldDB" id="A0A4Y2L824"/>
<name>A0A4Y2L824_ARAVE</name>
<accession>A0A4Y2L824</accession>
<dbReference type="Pfam" id="PF00075">
    <property type="entry name" value="RNase_H"/>
    <property type="match status" value="1"/>
</dbReference>
<gene>
    <name evidence="2" type="ORF">AVEN_81789_1</name>
</gene>
<comment type="caution">
    <text evidence="2">The sequence shown here is derived from an EMBL/GenBank/DDBJ whole genome shotgun (WGS) entry which is preliminary data.</text>
</comment>
<proteinExistence type="predicted"/>
<dbReference type="PROSITE" id="PS50879">
    <property type="entry name" value="RNASE_H_1"/>
    <property type="match status" value="1"/>
</dbReference>
<feature type="domain" description="RNase H type-1" evidence="1">
    <location>
        <begin position="72"/>
        <end position="199"/>
    </location>
</feature>
<dbReference type="InterPro" id="IPR012337">
    <property type="entry name" value="RNaseH-like_sf"/>
</dbReference>
<dbReference type="GO" id="GO:0003676">
    <property type="term" value="F:nucleic acid binding"/>
    <property type="evidence" value="ECO:0007669"/>
    <property type="project" value="InterPro"/>
</dbReference>
<dbReference type="OrthoDB" id="6146582at2759"/>
<sequence length="341" mass="39452">MKRSFTPTYGFRIGEMLTIFKIEDFPVIINTDGPSPWQEEQFDFNDDFIHFSKPSTSDIVFQKCFHKHKERNRNFVPVYTDGSKFDNHVGSAEVFPDTQISEKLHPFCSVFTSELYAIYLGLVKIAMSNFFKFIIYTDSKTSIAAFKNVSSQSHPLVIQCLNVYNNLKKYFIIRFCWIPGHVGIRGNEKADNAAKGSIIIEDNFVPLADVLQTLTIFENQVWQSTWERRPMNKLFQIQPSVKGFKNPPFTRKYDVILTRLQIGHAFLTHNYFLHSDPAPLCNRCNCILTIKHIICGCRNFNLQLQAHFGAIHINLKDILGDNPHVNLFFLKKKDTKLINLI</sequence>
<keyword evidence="3" id="KW-1185">Reference proteome</keyword>
<dbReference type="InterPro" id="IPR002156">
    <property type="entry name" value="RNaseH_domain"/>
</dbReference>
<evidence type="ECO:0000313" key="3">
    <source>
        <dbReference type="Proteomes" id="UP000499080"/>
    </source>
</evidence>
<dbReference type="Proteomes" id="UP000499080">
    <property type="component" value="Unassembled WGS sequence"/>
</dbReference>
<dbReference type="CDD" id="cd09276">
    <property type="entry name" value="Rnase_HI_RT_non_LTR"/>
    <property type="match status" value="1"/>
</dbReference>
<organism evidence="2 3">
    <name type="scientific">Araneus ventricosus</name>
    <name type="common">Orbweaver spider</name>
    <name type="synonym">Epeira ventricosa</name>
    <dbReference type="NCBI Taxonomy" id="182803"/>
    <lineage>
        <taxon>Eukaryota</taxon>
        <taxon>Metazoa</taxon>
        <taxon>Ecdysozoa</taxon>
        <taxon>Arthropoda</taxon>
        <taxon>Chelicerata</taxon>
        <taxon>Arachnida</taxon>
        <taxon>Araneae</taxon>
        <taxon>Araneomorphae</taxon>
        <taxon>Entelegynae</taxon>
        <taxon>Araneoidea</taxon>
        <taxon>Araneidae</taxon>
        <taxon>Araneus</taxon>
    </lineage>
</organism>
<dbReference type="GO" id="GO:0004523">
    <property type="term" value="F:RNA-DNA hybrid ribonuclease activity"/>
    <property type="evidence" value="ECO:0007669"/>
    <property type="project" value="InterPro"/>
</dbReference>
<dbReference type="SUPFAM" id="SSF53098">
    <property type="entry name" value="Ribonuclease H-like"/>
    <property type="match status" value="1"/>
</dbReference>
<protein>
    <recommendedName>
        <fullName evidence="1">RNase H type-1 domain-containing protein</fullName>
    </recommendedName>
</protein>
<evidence type="ECO:0000313" key="2">
    <source>
        <dbReference type="EMBL" id="GBN10855.1"/>
    </source>
</evidence>
<evidence type="ECO:0000259" key="1">
    <source>
        <dbReference type="PROSITE" id="PS50879"/>
    </source>
</evidence>